<dbReference type="VEuPathDB" id="TrichDB:TVAG_329610"/>
<dbReference type="InterPro" id="IPR001683">
    <property type="entry name" value="PX_dom"/>
</dbReference>
<keyword evidence="3" id="KW-1185">Reference proteome</keyword>
<dbReference type="KEGG" id="tva:4768005"/>
<dbReference type="SMR" id="A2EBC9"/>
<evidence type="ECO:0000259" key="1">
    <source>
        <dbReference type="PROSITE" id="PS50195"/>
    </source>
</evidence>
<dbReference type="SUPFAM" id="SSF64268">
    <property type="entry name" value="PX domain"/>
    <property type="match status" value="1"/>
</dbReference>
<reference evidence="2" key="1">
    <citation type="submission" date="2006-10" db="EMBL/GenBank/DDBJ databases">
        <authorList>
            <person name="Amadeo P."/>
            <person name="Zhao Q."/>
            <person name="Wortman J."/>
            <person name="Fraser-Liggett C."/>
            <person name="Carlton J."/>
        </authorList>
    </citation>
    <scope>NUCLEOTIDE SEQUENCE</scope>
    <source>
        <strain evidence="2">G3</strain>
    </source>
</reference>
<dbReference type="Pfam" id="PF00787">
    <property type="entry name" value="PX"/>
    <property type="match status" value="1"/>
</dbReference>
<dbReference type="PANTHER" id="PTHR22775:SF3">
    <property type="entry name" value="SORTING NEXIN-13"/>
    <property type="match status" value="1"/>
</dbReference>
<dbReference type="InParanoid" id="A2EBC9"/>
<dbReference type="Gene3D" id="3.30.1520.10">
    <property type="entry name" value="Phox-like domain"/>
    <property type="match status" value="1"/>
</dbReference>
<feature type="domain" description="PX" evidence="1">
    <location>
        <begin position="31"/>
        <end position="148"/>
    </location>
</feature>
<organism evidence="2 3">
    <name type="scientific">Trichomonas vaginalis (strain ATCC PRA-98 / G3)</name>
    <dbReference type="NCBI Taxonomy" id="412133"/>
    <lineage>
        <taxon>Eukaryota</taxon>
        <taxon>Metamonada</taxon>
        <taxon>Parabasalia</taxon>
        <taxon>Trichomonadida</taxon>
        <taxon>Trichomonadidae</taxon>
        <taxon>Trichomonas</taxon>
    </lineage>
</organism>
<dbReference type="PROSITE" id="PS50195">
    <property type="entry name" value="PX"/>
    <property type="match status" value="1"/>
</dbReference>
<dbReference type="SMART" id="SM00312">
    <property type="entry name" value="PX"/>
    <property type="match status" value="1"/>
</dbReference>
<name>A2EBC9_TRIV3</name>
<dbReference type="FunFam" id="3.30.1520.10:FF:000096">
    <property type="entry name" value="PX domain containing protein"/>
    <property type="match status" value="1"/>
</dbReference>
<dbReference type="GO" id="GO:0035091">
    <property type="term" value="F:phosphatidylinositol binding"/>
    <property type="evidence" value="ECO:0007669"/>
    <property type="project" value="InterPro"/>
</dbReference>
<dbReference type="Proteomes" id="UP000001542">
    <property type="component" value="Unassembled WGS sequence"/>
</dbReference>
<gene>
    <name evidence="2" type="ORF">TVAG_329610</name>
</gene>
<protein>
    <submittedName>
        <fullName evidence="2">PX domain containing protein</fullName>
    </submittedName>
</protein>
<evidence type="ECO:0000313" key="3">
    <source>
        <dbReference type="Proteomes" id="UP000001542"/>
    </source>
</evidence>
<proteinExistence type="predicted"/>
<evidence type="ECO:0000313" key="2">
    <source>
        <dbReference type="EMBL" id="EAY10074.1"/>
    </source>
</evidence>
<accession>A2EBC9</accession>
<reference evidence="2" key="2">
    <citation type="journal article" date="2007" name="Science">
        <title>Draft genome sequence of the sexually transmitted pathogen Trichomonas vaginalis.</title>
        <authorList>
            <person name="Carlton J.M."/>
            <person name="Hirt R.P."/>
            <person name="Silva J.C."/>
            <person name="Delcher A.L."/>
            <person name="Schatz M."/>
            <person name="Zhao Q."/>
            <person name="Wortman J.R."/>
            <person name="Bidwell S.L."/>
            <person name="Alsmark U.C.M."/>
            <person name="Besteiro S."/>
            <person name="Sicheritz-Ponten T."/>
            <person name="Noel C.J."/>
            <person name="Dacks J.B."/>
            <person name="Foster P.G."/>
            <person name="Simillion C."/>
            <person name="Van de Peer Y."/>
            <person name="Miranda-Saavedra D."/>
            <person name="Barton G.J."/>
            <person name="Westrop G.D."/>
            <person name="Mueller S."/>
            <person name="Dessi D."/>
            <person name="Fiori P.L."/>
            <person name="Ren Q."/>
            <person name="Paulsen I."/>
            <person name="Zhang H."/>
            <person name="Bastida-Corcuera F.D."/>
            <person name="Simoes-Barbosa A."/>
            <person name="Brown M.T."/>
            <person name="Hayes R.D."/>
            <person name="Mukherjee M."/>
            <person name="Okumura C.Y."/>
            <person name="Schneider R."/>
            <person name="Smith A.J."/>
            <person name="Vanacova S."/>
            <person name="Villalvazo M."/>
            <person name="Haas B.J."/>
            <person name="Pertea M."/>
            <person name="Feldblyum T.V."/>
            <person name="Utterback T.R."/>
            <person name="Shu C.L."/>
            <person name="Osoegawa K."/>
            <person name="de Jong P.J."/>
            <person name="Hrdy I."/>
            <person name="Horvathova L."/>
            <person name="Zubacova Z."/>
            <person name="Dolezal P."/>
            <person name="Malik S.B."/>
            <person name="Logsdon J.M. Jr."/>
            <person name="Henze K."/>
            <person name="Gupta A."/>
            <person name="Wang C.C."/>
            <person name="Dunne R.L."/>
            <person name="Upcroft J.A."/>
            <person name="Upcroft P."/>
            <person name="White O."/>
            <person name="Salzberg S.L."/>
            <person name="Tang P."/>
            <person name="Chiu C.-H."/>
            <person name="Lee Y.-S."/>
            <person name="Embley T.M."/>
            <person name="Coombs G.H."/>
            <person name="Mottram J.C."/>
            <person name="Tachezy J."/>
            <person name="Fraser-Liggett C.M."/>
            <person name="Johnson P.J."/>
        </authorList>
    </citation>
    <scope>NUCLEOTIDE SEQUENCE [LARGE SCALE GENOMIC DNA]</scope>
    <source>
        <strain evidence="2">G3</strain>
    </source>
</reference>
<dbReference type="CDD" id="cd06093">
    <property type="entry name" value="PX_domain"/>
    <property type="match status" value="1"/>
</dbReference>
<sequence length="151" mass="17358">MTSSSAPQKVGEVPIIKLPQKKAAQLNLAISIPPMYLSVEKFEFDPQFKAVFYNIEVGIQKDSMVCVHTISKRYSALQEFDSQIRPKFSESRYLHPFPPKKLFGNTENEFLEKRSEELQNYLGNLVRVAGLCETQVFRRFFGIDDSVIKSF</sequence>
<dbReference type="OrthoDB" id="41200at2759"/>
<dbReference type="InterPro" id="IPR036871">
    <property type="entry name" value="PX_dom_sf"/>
</dbReference>
<dbReference type="EMBL" id="DS113345">
    <property type="protein sequence ID" value="EAY10074.1"/>
    <property type="molecule type" value="Genomic_DNA"/>
</dbReference>
<dbReference type="RefSeq" id="XP_001322297.1">
    <property type="nucleotide sequence ID" value="XM_001322262.1"/>
</dbReference>
<dbReference type="PANTHER" id="PTHR22775">
    <property type="entry name" value="SORTING NEXIN"/>
    <property type="match status" value="1"/>
</dbReference>
<dbReference type="VEuPathDB" id="TrichDB:TVAGG3_0309400"/>
<dbReference type="AlphaFoldDB" id="A2EBC9"/>